<feature type="compositionally biased region" description="Basic and acidic residues" evidence="1">
    <location>
        <begin position="61"/>
        <end position="71"/>
    </location>
</feature>
<comment type="caution">
    <text evidence="2">The sequence shown here is derived from an EMBL/GenBank/DDBJ whole genome shotgun (WGS) entry which is preliminary data.</text>
</comment>
<reference evidence="2 3" key="1">
    <citation type="submission" date="2019-04" db="EMBL/GenBank/DDBJ databases">
        <title>Chromosome genome assembly for Takifugu flavidus.</title>
        <authorList>
            <person name="Xiao S."/>
        </authorList>
    </citation>
    <scope>NUCLEOTIDE SEQUENCE [LARGE SCALE GENOMIC DNA]</scope>
    <source>
        <strain evidence="2">HTHZ2018</strain>
        <tissue evidence="2">Muscle</tissue>
    </source>
</reference>
<evidence type="ECO:0000313" key="3">
    <source>
        <dbReference type="Proteomes" id="UP000324091"/>
    </source>
</evidence>
<protein>
    <submittedName>
        <fullName evidence="2">Uncharacterized protein</fullName>
    </submittedName>
</protein>
<feature type="region of interest" description="Disordered" evidence="1">
    <location>
        <begin position="1"/>
        <end position="71"/>
    </location>
</feature>
<proteinExistence type="predicted"/>
<evidence type="ECO:0000256" key="1">
    <source>
        <dbReference type="SAM" id="MobiDB-lite"/>
    </source>
</evidence>
<sequence>MGGGGSEPRAGHARAGARQEICDSSRGRSFDVGVKTRRPRRGTHAETLRAGQTAEGHSPARKSEGGQHKVSEEVWDASAWIEVLSVTLSRWSITSSQIDRD</sequence>
<keyword evidence="3" id="KW-1185">Reference proteome</keyword>
<evidence type="ECO:0000313" key="2">
    <source>
        <dbReference type="EMBL" id="TWW62196.1"/>
    </source>
</evidence>
<name>A0A5C6N4H8_9TELE</name>
<dbReference type="Proteomes" id="UP000324091">
    <property type="component" value="Chromosome 4"/>
</dbReference>
<accession>A0A5C6N4H8</accession>
<gene>
    <name evidence="2" type="ORF">D4764_04G0008430</name>
</gene>
<feature type="compositionally biased region" description="Basic and acidic residues" evidence="1">
    <location>
        <begin position="20"/>
        <end position="29"/>
    </location>
</feature>
<dbReference type="EMBL" id="RHFK02000017">
    <property type="protein sequence ID" value="TWW62196.1"/>
    <property type="molecule type" value="Genomic_DNA"/>
</dbReference>
<organism evidence="2 3">
    <name type="scientific">Takifugu flavidus</name>
    <name type="common">sansaifugu</name>
    <dbReference type="NCBI Taxonomy" id="433684"/>
    <lineage>
        <taxon>Eukaryota</taxon>
        <taxon>Metazoa</taxon>
        <taxon>Chordata</taxon>
        <taxon>Craniata</taxon>
        <taxon>Vertebrata</taxon>
        <taxon>Euteleostomi</taxon>
        <taxon>Actinopterygii</taxon>
        <taxon>Neopterygii</taxon>
        <taxon>Teleostei</taxon>
        <taxon>Neoteleostei</taxon>
        <taxon>Acanthomorphata</taxon>
        <taxon>Eupercaria</taxon>
        <taxon>Tetraodontiformes</taxon>
        <taxon>Tetradontoidea</taxon>
        <taxon>Tetraodontidae</taxon>
        <taxon>Takifugu</taxon>
    </lineage>
</organism>
<dbReference type="AlphaFoldDB" id="A0A5C6N4H8"/>